<dbReference type="PANTHER" id="PTHR43852">
    <property type="entry name" value="NUCLEOTIDYLTRANSFERASE"/>
    <property type="match status" value="1"/>
</dbReference>
<dbReference type="Gene3D" id="3.30.460.10">
    <property type="entry name" value="Beta Polymerase, domain 2"/>
    <property type="match status" value="1"/>
</dbReference>
<dbReference type="SUPFAM" id="SSF81301">
    <property type="entry name" value="Nucleotidyltransferase"/>
    <property type="match status" value="1"/>
</dbReference>
<sequence>MYNYFMDKYSPKLNNLFSQFEEIKIVYLFGSQATKRTAPLSDYDFALYLDPKITVNRKKEIMLTLIAEISKILQTNKIDLILLNDSIFPLLKFNILKEGILIYQKSPYKILVESAIYNEYFDFKVFSQSYSL</sequence>
<gene>
    <name evidence="2" type="ORF">COT02_05655</name>
</gene>
<dbReference type="InterPro" id="IPR052930">
    <property type="entry name" value="TA_antitoxin_MntA"/>
</dbReference>
<organism evidence="2 3">
    <name type="scientific">Candidatus Roizmanbacteria bacterium CG07_land_8_20_14_0_80_34_15</name>
    <dbReference type="NCBI Taxonomy" id="1974849"/>
    <lineage>
        <taxon>Bacteria</taxon>
        <taxon>Candidatus Roizmaniibacteriota</taxon>
    </lineage>
</organism>
<evidence type="ECO:0000313" key="3">
    <source>
        <dbReference type="Proteomes" id="UP000230184"/>
    </source>
</evidence>
<dbReference type="Pfam" id="PF18765">
    <property type="entry name" value="Polbeta"/>
    <property type="match status" value="1"/>
</dbReference>
<reference evidence="3" key="1">
    <citation type="submission" date="2017-09" db="EMBL/GenBank/DDBJ databases">
        <title>Depth-based differentiation of microbial function through sediment-hosted aquifers and enrichment of novel symbionts in the deep terrestrial subsurface.</title>
        <authorList>
            <person name="Probst A.J."/>
            <person name="Ladd B."/>
            <person name="Jarett J.K."/>
            <person name="Geller-Mcgrath D.E."/>
            <person name="Sieber C.M.K."/>
            <person name="Emerson J.B."/>
            <person name="Anantharaman K."/>
            <person name="Thomas B.C."/>
            <person name="Malmstrom R."/>
            <person name="Stieglmeier M."/>
            <person name="Klingl A."/>
            <person name="Woyke T."/>
            <person name="Ryan C.M."/>
            <person name="Banfield J.F."/>
        </authorList>
    </citation>
    <scope>NUCLEOTIDE SEQUENCE [LARGE SCALE GENOMIC DNA]</scope>
</reference>
<evidence type="ECO:0000313" key="2">
    <source>
        <dbReference type="EMBL" id="PIU36508.1"/>
    </source>
</evidence>
<dbReference type="AlphaFoldDB" id="A0A2M6YSL0"/>
<dbReference type="CDD" id="cd05403">
    <property type="entry name" value="NT_KNTase_like"/>
    <property type="match status" value="1"/>
</dbReference>
<name>A0A2M6YSL0_9BACT</name>
<protein>
    <recommendedName>
        <fullName evidence="1">Polymerase beta nucleotidyltransferase domain-containing protein</fullName>
    </recommendedName>
</protein>
<evidence type="ECO:0000259" key="1">
    <source>
        <dbReference type="Pfam" id="PF18765"/>
    </source>
</evidence>
<feature type="domain" description="Polymerase beta nucleotidyltransferase" evidence="1">
    <location>
        <begin position="12"/>
        <end position="106"/>
    </location>
</feature>
<dbReference type="InterPro" id="IPR043519">
    <property type="entry name" value="NT_sf"/>
</dbReference>
<accession>A0A2M6YSL0</accession>
<proteinExistence type="predicted"/>
<comment type="caution">
    <text evidence="2">The sequence shown here is derived from an EMBL/GenBank/DDBJ whole genome shotgun (WGS) entry which is preliminary data.</text>
</comment>
<dbReference type="InterPro" id="IPR041633">
    <property type="entry name" value="Polbeta"/>
</dbReference>
<dbReference type="EMBL" id="PEWY01000161">
    <property type="protein sequence ID" value="PIU36508.1"/>
    <property type="molecule type" value="Genomic_DNA"/>
</dbReference>
<dbReference type="NCBIfam" id="NF047752">
    <property type="entry name" value="MntA_antitoxin"/>
    <property type="match status" value="1"/>
</dbReference>
<dbReference type="PANTHER" id="PTHR43852:SF3">
    <property type="entry name" value="NUCLEOTIDYLTRANSFERASE"/>
    <property type="match status" value="1"/>
</dbReference>
<dbReference type="Proteomes" id="UP000230184">
    <property type="component" value="Unassembled WGS sequence"/>
</dbReference>